<dbReference type="Pfam" id="PF03972">
    <property type="entry name" value="MmgE_PrpD_N"/>
    <property type="match status" value="1"/>
</dbReference>
<keyword evidence="4 7" id="KW-0812">Transmembrane</keyword>
<dbReference type="InterPro" id="IPR045336">
    <property type="entry name" value="MmgE_PrpD_N"/>
</dbReference>
<sequence length="946" mass="101848">MATLSAAHWATNLTFSSLPPSAIQAAIRSFYNWVGCTVGGSNHPATTIAHRSLCRFFGAPTSALLGTRGSAVDAQHAALLNGIASHVHDYDDTHLETIIHPTGPVASALLSFAQSLDREVSGEEFITALAAGIEVECRVGLGVWPSHYDVGWHITSTTGSIGAAVAVSRLLGLESHQMAHAIGIAATQVTGLREMFGSHTKSFHPGRAAQNGLLAAVLASEGYTSSLQALEAKRGWAKVVGEETPDKLTSQIASLSSLSLSSSSSGEGKWELEKNAFKPFPCGIVIHPVIDGCVWLHGELQRRGIAPEQIQSIHVGVHPLVLELTGKTAPRDGLEAKFSVYHGGAVGVLYGKATPAQYDDGVVTDARTIALRDKISATALADIRADECRMTVKVALNSTTKEELTIHRHVEHAVGSLDSPMSDAQLTAKFIDQCVGVLGAAQSQVASDWCWGFILKPPFQGETNTMSSEKEMSEEIQQKVDVAHNETASPLVKDGGPSFTDEEAKAVYRKLDWNLMPLIFILYSLSVLDRANLGNAKVAGMADEIDLSGRRYDWLATVFYIAYILSQWLTIGWKAFPPHIWVASAVFLWGLVSTLQATCTNWAGLMVCRAFLGTIEAMFGPGVPLYLSYFYPREKLGVRTGIFLSGAALANAYGGALAYGISQAHGSIGSWRILFIVEGVPSCLLGIVAWFFIPDSPQTARFLNDREREIAIALSLKQPGDRETSGLQIKQVLGALLDYKSYPPALMYFGCNVCFASLPLFVPTIISEMGAFTSIQSNGLSAPPYLLCWICIIVCAVISDRINLRGPFVVGAALVAAIGYILLATQNTVAVRYFGMFLATQIFVSVAMILTWVGNTHATDSARAGGLAILATGGQCGPVLGTNIFPHSDAPYYRKGMWISCGACLIVVVMGTVQMYLLWSANRRRDREFGTERDEDGNVRSFRYTV</sequence>
<evidence type="ECO:0000256" key="5">
    <source>
        <dbReference type="ARBA" id="ARBA00022989"/>
    </source>
</evidence>
<dbReference type="Gene3D" id="1.10.4100.10">
    <property type="entry name" value="2-methylcitrate dehydratase PrpD"/>
    <property type="match status" value="1"/>
</dbReference>
<dbReference type="InterPro" id="IPR036259">
    <property type="entry name" value="MFS_trans_sf"/>
</dbReference>
<keyword evidence="3" id="KW-0813">Transport</keyword>
<feature type="transmembrane region" description="Helical" evidence="7">
    <location>
        <begin position="642"/>
        <end position="661"/>
    </location>
</feature>
<dbReference type="PROSITE" id="PS50850">
    <property type="entry name" value="MFS"/>
    <property type="match status" value="1"/>
</dbReference>
<feature type="transmembrane region" description="Helical" evidence="7">
    <location>
        <begin position="610"/>
        <end position="630"/>
    </location>
</feature>
<evidence type="ECO:0000256" key="2">
    <source>
        <dbReference type="ARBA" id="ARBA00008335"/>
    </source>
</evidence>
<feature type="transmembrane region" description="Helical" evidence="7">
    <location>
        <begin position="897"/>
        <end position="919"/>
    </location>
</feature>
<dbReference type="Gene3D" id="1.20.1250.20">
    <property type="entry name" value="MFS general substrate transporter like domains"/>
    <property type="match status" value="2"/>
</dbReference>
<dbReference type="InterPro" id="IPR042188">
    <property type="entry name" value="MmgE/PrpD_sf_2"/>
</dbReference>
<dbReference type="Gene3D" id="3.30.1330.120">
    <property type="entry name" value="2-methylcitrate dehydratase PrpD"/>
    <property type="match status" value="1"/>
</dbReference>
<dbReference type="SUPFAM" id="SSF103378">
    <property type="entry name" value="2-methylcitrate dehydratase PrpD"/>
    <property type="match status" value="1"/>
</dbReference>
<evidence type="ECO:0000256" key="4">
    <source>
        <dbReference type="ARBA" id="ARBA00022692"/>
    </source>
</evidence>
<name>A0AAD4GQA1_ASPNN</name>
<evidence type="ECO:0000313" key="10">
    <source>
        <dbReference type="Proteomes" id="UP001194746"/>
    </source>
</evidence>
<reference evidence="9" key="2">
    <citation type="submission" date="2020-02" db="EMBL/GenBank/DDBJ databases">
        <authorList>
            <person name="Gilchrist C.L.M."/>
            <person name="Chooi Y.-H."/>
        </authorList>
    </citation>
    <scope>NUCLEOTIDE SEQUENCE</scope>
    <source>
        <strain evidence="9">MST-FP2251</strain>
    </source>
</reference>
<dbReference type="GO" id="GO:0016829">
    <property type="term" value="F:lyase activity"/>
    <property type="evidence" value="ECO:0007669"/>
    <property type="project" value="InterPro"/>
</dbReference>
<dbReference type="Pfam" id="PF07690">
    <property type="entry name" value="MFS_1"/>
    <property type="match status" value="1"/>
</dbReference>
<feature type="transmembrane region" description="Helical" evidence="7">
    <location>
        <begin position="745"/>
        <end position="766"/>
    </location>
</feature>
<feature type="transmembrane region" description="Helical" evidence="7">
    <location>
        <begin position="778"/>
        <end position="799"/>
    </location>
</feature>
<accession>A0AAD4GQA1</accession>
<dbReference type="InterPro" id="IPR011701">
    <property type="entry name" value="MFS"/>
</dbReference>
<protein>
    <recommendedName>
        <fullName evidence="8">Major facilitator superfamily (MFS) profile domain-containing protein</fullName>
    </recommendedName>
</protein>
<evidence type="ECO:0000256" key="6">
    <source>
        <dbReference type="ARBA" id="ARBA00023136"/>
    </source>
</evidence>
<feature type="transmembrane region" description="Helical" evidence="7">
    <location>
        <begin position="805"/>
        <end position="823"/>
    </location>
</feature>
<dbReference type="InterPro" id="IPR020846">
    <property type="entry name" value="MFS_dom"/>
</dbReference>
<dbReference type="InterPro" id="IPR042183">
    <property type="entry name" value="MmgE/PrpD_sf_1"/>
</dbReference>
<dbReference type="PANTHER" id="PTHR43791">
    <property type="entry name" value="PERMEASE-RELATED"/>
    <property type="match status" value="1"/>
</dbReference>
<dbReference type="Pfam" id="PF19305">
    <property type="entry name" value="MmgE_PrpD_C"/>
    <property type="match status" value="1"/>
</dbReference>
<dbReference type="InterPro" id="IPR045337">
    <property type="entry name" value="MmgE_PrpD_C"/>
</dbReference>
<evidence type="ECO:0000256" key="1">
    <source>
        <dbReference type="ARBA" id="ARBA00004141"/>
    </source>
</evidence>
<feature type="transmembrane region" description="Helical" evidence="7">
    <location>
        <begin position="554"/>
        <end position="573"/>
    </location>
</feature>
<feature type="transmembrane region" description="Helical" evidence="7">
    <location>
        <begin position="673"/>
        <end position="693"/>
    </location>
</feature>
<dbReference type="InterPro" id="IPR036148">
    <property type="entry name" value="MmgE/PrpD_sf"/>
</dbReference>
<keyword evidence="5 7" id="KW-1133">Transmembrane helix</keyword>
<dbReference type="EMBL" id="VCAU01000100">
    <property type="protein sequence ID" value="KAF9885250.1"/>
    <property type="molecule type" value="Genomic_DNA"/>
</dbReference>
<gene>
    <name evidence="9" type="ORF">FE257_000610</name>
</gene>
<comment type="caution">
    <text evidence="9">The sequence shown here is derived from an EMBL/GenBank/DDBJ whole genome shotgun (WGS) entry which is preliminary data.</text>
</comment>
<keyword evidence="10" id="KW-1185">Reference proteome</keyword>
<organism evidence="9 10">
    <name type="scientific">Aspergillus nanangensis</name>
    <dbReference type="NCBI Taxonomy" id="2582783"/>
    <lineage>
        <taxon>Eukaryota</taxon>
        <taxon>Fungi</taxon>
        <taxon>Dikarya</taxon>
        <taxon>Ascomycota</taxon>
        <taxon>Pezizomycotina</taxon>
        <taxon>Eurotiomycetes</taxon>
        <taxon>Eurotiomycetidae</taxon>
        <taxon>Eurotiales</taxon>
        <taxon>Aspergillaceae</taxon>
        <taxon>Aspergillus</taxon>
        <taxon>Aspergillus subgen. Circumdati</taxon>
    </lineage>
</organism>
<dbReference type="PANTHER" id="PTHR43791:SF36">
    <property type="entry name" value="TRANSPORTER, PUTATIVE (AFU_ORTHOLOGUE AFUA_6G08340)-RELATED"/>
    <property type="match status" value="1"/>
</dbReference>
<feature type="transmembrane region" description="Helical" evidence="7">
    <location>
        <begin position="830"/>
        <end position="853"/>
    </location>
</feature>
<evidence type="ECO:0000256" key="7">
    <source>
        <dbReference type="SAM" id="Phobius"/>
    </source>
</evidence>
<dbReference type="FunFam" id="1.20.1250.20:FF:000018">
    <property type="entry name" value="MFS transporter permease"/>
    <property type="match status" value="1"/>
</dbReference>
<reference evidence="9" key="1">
    <citation type="journal article" date="2019" name="Beilstein J. Org. Chem.">
        <title>Nanangenines: drimane sesquiterpenoids as the dominant metabolite cohort of a novel Australian fungus, Aspergillus nanangensis.</title>
        <authorList>
            <person name="Lacey H.J."/>
            <person name="Gilchrist C.L.M."/>
            <person name="Crombie A."/>
            <person name="Kalaitzis J.A."/>
            <person name="Vuong D."/>
            <person name="Rutledge P.J."/>
            <person name="Turner P."/>
            <person name="Pitt J.I."/>
            <person name="Lacey E."/>
            <person name="Chooi Y.H."/>
            <person name="Piggott A.M."/>
        </authorList>
    </citation>
    <scope>NUCLEOTIDE SEQUENCE</scope>
    <source>
        <strain evidence="9">MST-FP2251</strain>
    </source>
</reference>
<feature type="transmembrane region" description="Helical" evidence="7">
    <location>
        <begin position="579"/>
        <end position="598"/>
    </location>
</feature>
<evidence type="ECO:0000313" key="9">
    <source>
        <dbReference type="EMBL" id="KAF9885250.1"/>
    </source>
</evidence>
<comment type="similarity">
    <text evidence="2">Belongs to the major facilitator superfamily.</text>
</comment>
<feature type="domain" description="Major facilitator superfamily (MFS) profile" evidence="8">
    <location>
        <begin position="515"/>
        <end position="923"/>
    </location>
</feature>
<evidence type="ECO:0000256" key="3">
    <source>
        <dbReference type="ARBA" id="ARBA00022448"/>
    </source>
</evidence>
<feature type="transmembrane region" description="Helical" evidence="7">
    <location>
        <begin position="513"/>
        <end position="533"/>
    </location>
</feature>
<dbReference type="GO" id="GO:0022857">
    <property type="term" value="F:transmembrane transporter activity"/>
    <property type="evidence" value="ECO:0007669"/>
    <property type="project" value="InterPro"/>
</dbReference>
<keyword evidence="6 7" id="KW-0472">Membrane</keyword>
<dbReference type="FunFam" id="1.20.1250.20:FF:000013">
    <property type="entry name" value="MFS general substrate transporter"/>
    <property type="match status" value="1"/>
</dbReference>
<evidence type="ECO:0000259" key="8">
    <source>
        <dbReference type="PROSITE" id="PS50850"/>
    </source>
</evidence>
<dbReference type="SUPFAM" id="SSF103473">
    <property type="entry name" value="MFS general substrate transporter"/>
    <property type="match status" value="1"/>
</dbReference>
<proteinExistence type="inferred from homology"/>
<dbReference type="GO" id="GO:0016020">
    <property type="term" value="C:membrane"/>
    <property type="evidence" value="ECO:0007669"/>
    <property type="project" value="UniProtKB-SubCell"/>
</dbReference>
<comment type="subcellular location">
    <subcellularLocation>
        <location evidence="1">Membrane</location>
        <topology evidence="1">Multi-pass membrane protein</topology>
    </subcellularLocation>
</comment>
<dbReference type="Proteomes" id="UP001194746">
    <property type="component" value="Unassembled WGS sequence"/>
</dbReference>
<dbReference type="AlphaFoldDB" id="A0AAD4GQA1"/>